<dbReference type="STRING" id="45351.A7T5S2"/>
<dbReference type="AlphaFoldDB" id="A7T5S2"/>
<evidence type="ECO:0000256" key="2">
    <source>
        <dbReference type="ARBA" id="ARBA00023157"/>
    </source>
</evidence>
<dbReference type="EMBL" id="DS471278">
    <property type="protein sequence ID" value="EDO28690.1"/>
    <property type="molecule type" value="Genomic_DNA"/>
</dbReference>
<protein>
    <recommendedName>
        <fullName evidence="3">UMOD/GP2/OIT3-like D8C domain-containing protein</fullName>
    </recommendedName>
</protein>
<feature type="non-terminal residue" evidence="4">
    <location>
        <position position="74"/>
    </location>
</feature>
<evidence type="ECO:0000256" key="1">
    <source>
        <dbReference type="ARBA" id="ARBA00022729"/>
    </source>
</evidence>
<sequence>IPTSCVAKHYCTAHAPGWMTSPHPSVADGVVTRTVCYNWDNGCCHWSNNIRVRNCGEFYVYELSAPPNCYLRYC</sequence>
<keyword evidence="2" id="KW-1015">Disulfide bond</keyword>
<dbReference type="PANTHER" id="PTHR36191">
    <property type="entry name" value="ENDO/EXONUCLEASE/PHOSPHATASE DOMAIN-CONTAINING PROTEIN-RELATED"/>
    <property type="match status" value="1"/>
</dbReference>
<evidence type="ECO:0000259" key="3">
    <source>
        <dbReference type="Pfam" id="PF23283"/>
    </source>
</evidence>
<dbReference type="HOGENOM" id="CLU_2678127_0_0_1"/>
<accession>A7T5S2</accession>
<reference evidence="4 5" key="1">
    <citation type="journal article" date="2007" name="Science">
        <title>Sea anemone genome reveals ancestral eumetazoan gene repertoire and genomic organization.</title>
        <authorList>
            <person name="Putnam N.H."/>
            <person name="Srivastava M."/>
            <person name="Hellsten U."/>
            <person name="Dirks B."/>
            <person name="Chapman J."/>
            <person name="Salamov A."/>
            <person name="Terry A."/>
            <person name="Shapiro H."/>
            <person name="Lindquist E."/>
            <person name="Kapitonov V.V."/>
            <person name="Jurka J."/>
            <person name="Genikhovich G."/>
            <person name="Grigoriev I.V."/>
            <person name="Lucas S.M."/>
            <person name="Steele R.E."/>
            <person name="Finnerty J.R."/>
            <person name="Technau U."/>
            <person name="Martindale M.Q."/>
            <person name="Rokhsar D.S."/>
        </authorList>
    </citation>
    <scope>NUCLEOTIDE SEQUENCE [LARGE SCALE GENOMIC DNA]</scope>
    <source>
        <strain evidence="5">CH2 X CH6</strain>
    </source>
</reference>
<organism evidence="4 5">
    <name type="scientific">Nematostella vectensis</name>
    <name type="common">Starlet sea anemone</name>
    <dbReference type="NCBI Taxonomy" id="45351"/>
    <lineage>
        <taxon>Eukaryota</taxon>
        <taxon>Metazoa</taxon>
        <taxon>Cnidaria</taxon>
        <taxon>Anthozoa</taxon>
        <taxon>Hexacorallia</taxon>
        <taxon>Actiniaria</taxon>
        <taxon>Edwardsiidae</taxon>
        <taxon>Nematostella</taxon>
    </lineage>
</organism>
<name>A7T5S2_NEMVE</name>
<keyword evidence="1" id="KW-0732">Signal</keyword>
<dbReference type="InterPro" id="IPR057774">
    <property type="entry name" value="D8C_UMOD/GP2/OIT3-like"/>
</dbReference>
<gene>
    <name evidence="4" type="ORF">NEMVEDRAFT_v1g7980</name>
</gene>
<keyword evidence="5" id="KW-1185">Reference proteome</keyword>
<dbReference type="PANTHER" id="PTHR36191:SF4">
    <property type="entry name" value="VWFD DOMAIN-CONTAINING PROTEIN"/>
    <property type="match status" value="1"/>
</dbReference>
<feature type="domain" description="UMOD/GP2/OIT3-like D8C" evidence="3">
    <location>
        <begin position="1"/>
        <end position="74"/>
    </location>
</feature>
<dbReference type="Pfam" id="PF23283">
    <property type="entry name" value="D8C_UMOD"/>
    <property type="match status" value="1"/>
</dbReference>
<proteinExistence type="predicted"/>
<feature type="non-terminal residue" evidence="4">
    <location>
        <position position="1"/>
    </location>
</feature>
<evidence type="ECO:0000313" key="5">
    <source>
        <dbReference type="Proteomes" id="UP000001593"/>
    </source>
</evidence>
<dbReference type="PhylomeDB" id="A7T5S2"/>
<dbReference type="InParanoid" id="A7T5S2"/>
<dbReference type="Proteomes" id="UP000001593">
    <property type="component" value="Unassembled WGS sequence"/>
</dbReference>
<evidence type="ECO:0000313" key="4">
    <source>
        <dbReference type="EMBL" id="EDO28690.1"/>
    </source>
</evidence>